<dbReference type="SUPFAM" id="SSF55729">
    <property type="entry name" value="Acyl-CoA N-acyltransferases (Nat)"/>
    <property type="match status" value="1"/>
</dbReference>
<evidence type="ECO:0000313" key="2">
    <source>
        <dbReference type="EMBL" id="RHA86126.1"/>
    </source>
</evidence>
<dbReference type="AlphaFoldDB" id="A0A413TM48"/>
<keyword evidence="2" id="KW-0808">Transferase</keyword>
<gene>
    <name evidence="2" type="ORF">DW914_13200</name>
</gene>
<evidence type="ECO:0000313" key="3">
    <source>
        <dbReference type="Proteomes" id="UP000283492"/>
    </source>
</evidence>
<comment type="caution">
    <text evidence="2">The sequence shown here is derived from an EMBL/GenBank/DDBJ whole genome shotgun (WGS) entry which is preliminary data.</text>
</comment>
<dbReference type="InterPro" id="IPR000182">
    <property type="entry name" value="GNAT_dom"/>
</dbReference>
<dbReference type="Proteomes" id="UP000283492">
    <property type="component" value="Unassembled WGS sequence"/>
</dbReference>
<dbReference type="CDD" id="cd04301">
    <property type="entry name" value="NAT_SF"/>
    <property type="match status" value="1"/>
</dbReference>
<sequence length="165" mass="19140">MNENYNIRRATAGDEQILAYIQTESWKAAFQNILEPEDLEQCTNLERATAMYQKLLDAKKGNGYILEVEGKPHCIAWWDAARDPDMSGYAELICIHSLQDNWRKGYGSKMMEQILSDIEKAGYAHTLLWVFEKNIRARKFYEAKGFHITEKAKEFCGAVEVMYEK</sequence>
<protein>
    <submittedName>
        <fullName evidence="2">GNAT family N-acetyltransferase</fullName>
    </submittedName>
</protein>
<dbReference type="InterPro" id="IPR016181">
    <property type="entry name" value="Acyl_CoA_acyltransferase"/>
</dbReference>
<accession>A0A413TM48</accession>
<proteinExistence type="predicted"/>
<dbReference type="PROSITE" id="PS51186">
    <property type="entry name" value="GNAT"/>
    <property type="match status" value="1"/>
</dbReference>
<evidence type="ECO:0000259" key="1">
    <source>
        <dbReference type="PROSITE" id="PS51186"/>
    </source>
</evidence>
<reference evidence="2 3" key="1">
    <citation type="submission" date="2018-08" db="EMBL/GenBank/DDBJ databases">
        <title>A genome reference for cultivated species of the human gut microbiota.</title>
        <authorList>
            <person name="Zou Y."/>
            <person name="Xue W."/>
            <person name="Luo G."/>
        </authorList>
    </citation>
    <scope>NUCLEOTIDE SEQUENCE [LARGE SCALE GENOMIC DNA]</scope>
    <source>
        <strain evidence="2 3">AM42-1AC</strain>
    </source>
</reference>
<dbReference type="Pfam" id="PF00583">
    <property type="entry name" value="Acetyltransf_1"/>
    <property type="match status" value="1"/>
</dbReference>
<dbReference type="Gene3D" id="3.40.630.30">
    <property type="match status" value="1"/>
</dbReference>
<dbReference type="RefSeq" id="WP_118582762.1">
    <property type="nucleotide sequence ID" value="NZ_CABJFX010000026.1"/>
</dbReference>
<dbReference type="GO" id="GO:0016747">
    <property type="term" value="F:acyltransferase activity, transferring groups other than amino-acyl groups"/>
    <property type="evidence" value="ECO:0007669"/>
    <property type="project" value="InterPro"/>
</dbReference>
<dbReference type="EMBL" id="QSFX01000026">
    <property type="protein sequence ID" value="RHA86126.1"/>
    <property type="molecule type" value="Genomic_DNA"/>
</dbReference>
<organism evidence="2 3">
    <name type="scientific">Roseburia inulinivorans</name>
    <dbReference type="NCBI Taxonomy" id="360807"/>
    <lineage>
        <taxon>Bacteria</taxon>
        <taxon>Bacillati</taxon>
        <taxon>Bacillota</taxon>
        <taxon>Clostridia</taxon>
        <taxon>Lachnospirales</taxon>
        <taxon>Lachnospiraceae</taxon>
        <taxon>Roseburia</taxon>
    </lineage>
</organism>
<name>A0A413TM48_9FIRM</name>
<feature type="domain" description="N-acetyltransferase" evidence="1">
    <location>
        <begin position="5"/>
        <end position="165"/>
    </location>
</feature>